<reference evidence="2" key="1">
    <citation type="journal article" date="2010" name="Environ. Microbiol.">
        <title>The metavirome of a hypersaline environment.</title>
        <authorList>
            <person name="Santos F."/>
            <person name="Yarza P."/>
            <person name="Parro V."/>
            <person name="Briones C."/>
            <person name="Anton J."/>
        </authorList>
    </citation>
    <scope>NUCLEOTIDE SEQUENCE</scope>
</reference>
<proteinExistence type="predicted"/>
<evidence type="ECO:0000313" key="2">
    <source>
        <dbReference type="EMBL" id="ADE29172.1"/>
    </source>
</evidence>
<name>D5L2B3_9VIRU</name>
<feature type="compositionally biased region" description="Basic and acidic residues" evidence="1">
    <location>
        <begin position="161"/>
        <end position="172"/>
    </location>
</feature>
<sequence>MDFDHKDKQRLEQLVQQTRWSEVADARQRVIDRLEAIDRMQFEGNRQLSRDHISILQQRAVQLYIEQVETVLAPVNGRVSEWWDTMPIGAFSLPNDETTELIGLEEYVDLPETIPYTAREFVKPHGGHMGEYREVARSYTPPVGIHRNAFRATNRALADKGIEFDPRDKDVGEDQMGPENAVGP</sequence>
<evidence type="ECO:0000256" key="1">
    <source>
        <dbReference type="SAM" id="MobiDB-lite"/>
    </source>
</evidence>
<dbReference type="EMBL" id="GU735150">
    <property type="protein sequence ID" value="ADE29172.1"/>
    <property type="molecule type" value="Genomic_DNA"/>
</dbReference>
<feature type="region of interest" description="Disordered" evidence="1">
    <location>
        <begin position="161"/>
        <end position="184"/>
    </location>
</feature>
<organism evidence="2">
    <name type="scientific">uncultured virus</name>
    <dbReference type="NCBI Taxonomy" id="340016"/>
    <lineage>
        <taxon>Viruses</taxon>
        <taxon>environmental samples</taxon>
    </lineage>
</organism>
<accession>D5L2B3</accession>
<protein>
    <submittedName>
        <fullName evidence="2">Uncharacterized protein</fullName>
    </submittedName>
</protein>